<dbReference type="EMBL" id="GGEC01084114">
    <property type="protein sequence ID" value="MBX64598.1"/>
    <property type="molecule type" value="Transcribed_RNA"/>
</dbReference>
<evidence type="ECO:0000313" key="1">
    <source>
        <dbReference type="EMBL" id="MBX64598.1"/>
    </source>
</evidence>
<reference evidence="1" key="1">
    <citation type="submission" date="2018-02" db="EMBL/GenBank/DDBJ databases">
        <title>Rhizophora mucronata_Transcriptome.</title>
        <authorList>
            <person name="Meera S.P."/>
            <person name="Sreeshan A."/>
            <person name="Augustine A."/>
        </authorList>
    </citation>
    <scope>NUCLEOTIDE SEQUENCE</scope>
    <source>
        <tissue evidence="1">Leaf</tissue>
    </source>
</reference>
<dbReference type="AlphaFoldDB" id="A0A2P2QC71"/>
<name>A0A2P2QC71_RHIMU</name>
<proteinExistence type="predicted"/>
<organism evidence="1">
    <name type="scientific">Rhizophora mucronata</name>
    <name type="common">Asiatic mangrove</name>
    <dbReference type="NCBI Taxonomy" id="61149"/>
    <lineage>
        <taxon>Eukaryota</taxon>
        <taxon>Viridiplantae</taxon>
        <taxon>Streptophyta</taxon>
        <taxon>Embryophyta</taxon>
        <taxon>Tracheophyta</taxon>
        <taxon>Spermatophyta</taxon>
        <taxon>Magnoliopsida</taxon>
        <taxon>eudicotyledons</taxon>
        <taxon>Gunneridae</taxon>
        <taxon>Pentapetalae</taxon>
        <taxon>rosids</taxon>
        <taxon>fabids</taxon>
        <taxon>Malpighiales</taxon>
        <taxon>Rhizophoraceae</taxon>
        <taxon>Rhizophora</taxon>
    </lineage>
</organism>
<sequence length="43" mass="4811">MCLLWLLSLVFLHLLDIGFLILLLSSMCYGQCPSSISRLNALV</sequence>
<accession>A0A2P2QC71</accession>
<protein>
    <submittedName>
        <fullName evidence="1">Uncharacterized protein</fullName>
    </submittedName>
</protein>